<protein>
    <recommendedName>
        <fullName evidence="6">Calcium-binding protein</fullName>
    </recommendedName>
</protein>
<evidence type="ECO:0000256" key="3">
    <source>
        <dbReference type="ARBA" id="ARBA00022837"/>
    </source>
</evidence>
<dbReference type="InterPro" id="IPR001343">
    <property type="entry name" value="Hemolysn_Ca-bd"/>
</dbReference>
<dbReference type="Gene3D" id="2.150.10.10">
    <property type="entry name" value="Serralysin-like metalloprotease, C-terminal"/>
    <property type="match status" value="2"/>
</dbReference>
<dbReference type="KEGG" id="mpsy:CEK71_10990"/>
<dbReference type="RefSeq" id="WP_088619426.1">
    <property type="nucleotide sequence ID" value="NZ_CP022129.1"/>
</dbReference>
<gene>
    <name evidence="4" type="ORF">CEK71_10990</name>
</gene>
<dbReference type="SUPFAM" id="SSF51120">
    <property type="entry name" value="beta-Roll"/>
    <property type="match status" value="2"/>
</dbReference>
<dbReference type="OrthoDB" id="223957at2"/>
<dbReference type="GO" id="GO:0005576">
    <property type="term" value="C:extracellular region"/>
    <property type="evidence" value="ECO:0007669"/>
    <property type="project" value="UniProtKB-SubCell"/>
</dbReference>
<evidence type="ECO:0008006" key="6">
    <source>
        <dbReference type="Google" id="ProtNLM"/>
    </source>
</evidence>
<dbReference type="PROSITE" id="PS00330">
    <property type="entry name" value="HEMOLYSIN_CALCIUM"/>
    <property type="match status" value="3"/>
</dbReference>
<dbReference type="Proteomes" id="UP000197019">
    <property type="component" value="Chromosome"/>
</dbReference>
<dbReference type="AlphaFoldDB" id="A0A1Z4BZ17"/>
<dbReference type="EMBL" id="CP022129">
    <property type="protein sequence ID" value="ASF46554.1"/>
    <property type="molecule type" value="Genomic_DNA"/>
</dbReference>
<keyword evidence="2" id="KW-0964">Secreted</keyword>
<evidence type="ECO:0000256" key="1">
    <source>
        <dbReference type="ARBA" id="ARBA00004613"/>
    </source>
</evidence>
<dbReference type="GO" id="GO:0005509">
    <property type="term" value="F:calcium ion binding"/>
    <property type="evidence" value="ECO:0007669"/>
    <property type="project" value="InterPro"/>
</dbReference>
<evidence type="ECO:0000313" key="5">
    <source>
        <dbReference type="Proteomes" id="UP000197019"/>
    </source>
</evidence>
<organism evidence="4 5">
    <name type="scientific">Methylovulum psychrotolerans</name>
    <dbReference type="NCBI Taxonomy" id="1704499"/>
    <lineage>
        <taxon>Bacteria</taxon>
        <taxon>Pseudomonadati</taxon>
        <taxon>Pseudomonadota</taxon>
        <taxon>Gammaproteobacteria</taxon>
        <taxon>Methylococcales</taxon>
        <taxon>Methylococcaceae</taxon>
        <taxon>Methylovulum</taxon>
    </lineage>
</organism>
<keyword evidence="3" id="KW-0106">Calcium</keyword>
<evidence type="ECO:0000256" key="2">
    <source>
        <dbReference type="ARBA" id="ARBA00022525"/>
    </source>
</evidence>
<dbReference type="InterPro" id="IPR050557">
    <property type="entry name" value="RTX_toxin/Mannuronan_C5-epim"/>
</dbReference>
<dbReference type="Pfam" id="PF00353">
    <property type="entry name" value="HemolysinCabind"/>
    <property type="match status" value="2"/>
</dbReference>
<name>A0A1Z4BZ17_9GAMM</name>
<reference evidence="4 5" key="1">
    <citation type="submission" date="2017-06" db="EMBL/GenBank/DDBJ databases">
        <title>Genome Sequencing of the methanotroph Methylovulum psychrotolerants str. HV10-M2 isolated from a high-altitude environment.</title>
        <authorList>
            <person name="Mateos-Rivera A."/>
        </authorList>
    </citation>
    <scope>NUCLEOTIDE SEQUENCE [LARGE SCALE GENOMIC DNA]</scope>
    <source>
        <strain evidence="4 5">HV10_M2</strain>
    </source>
</reference>
<dbReference type="PANTHER" id="PTHR38340">
    <property type="entry name" value="S-LAYER PROTEIN"/>
    <property type="match status" value="1"/>
</dbReference>
<proteinExistence type="predicted"/>
<sequence length="421" mass="43911">MAILKGDKQANIINGSAENDAIFGYGDNDVLTGGLGNDVLNGGTGADQLSGGDGNDIYIVDNVGDVVSETLGAGFDAVRSSINWTLGDNVEKLVLIGKAAINGTGNGLDNNLVGNAANNILVGGAGNDFLEGGSGADTLMGGAGDDHLTIDDFNSDVIDGGTGMDSLQIKASNQTLDLRYAPTITNIETIRLADSHSTLMVSAESIINLSSDSDTLKVDGSANNTLMMENGWADNGITGNYHIFTKDNAVLQVNAAITDIEIIPHFSAYTISDVATAARVGGSFDSGVQTITIDFGGKAYNNWALSSIDLSGFGLEDKLVIAQKDGAINYSRAYYHNGSHERTKYISQSISATSFIGFHFVARDRVSWQAGATHALLVSSSSTFYSSTRTSSAQARPGIPTNQILLTGLPTGLADSHFVFV</sequence>
<evidence type="ECO:0000313" key="4">
    <source>
        <dbReference type="EMBL" id="ASF46554.1"/>
    </source>
</evidence>
<dbReference type="PRINTS" id="PR00313">
    <property type="entry name" value="CABNDNGRPT"/>
</dbReference>
<dbReference type="InterPro" id="IPR011049">
    <property type="entry name" value="Serralysin-like_metalloprot_C"/>
</dbReference>
<comment type="subcellular location">
    <subcellularLocation>
        <location evidence="1">Secreted</location>
    </subcellularLocation>
</comment>
<accession>A0A1Z4BZ17</accession>
<dbReference type="InterPro" id="IPR018511">
    <property type="entry name" value="Hemolysin-typ_Ca-bd_CS"/>
</dbReference>
<dbReference type="PANTHER" id="PTHR38340:SF1">
    <property type="entry name" value="S-LAYER PROTEIN"/>
    <property type="match status" value="1"/>
</dbReference>
<keyword evidence="5" id="KW-1185">Reference proteome</keyword>